<feature type="region of interest" description="Disordered" evidence="11">
    <location>
        <begin position="236"/>
        <end position="277"/>
    </location>
</feature>
<evidence type="ECO:0000256" key="4">
    <source>
        <dbReference type="ARBA" id="ARBA00022448"/>
    </source>
</evidence>
<evidence type="ECO:0000256" key="8">
    <source>
        <dbReference type="ARBA" id="ARBA00022989"/>
    </source>
</evidence>
<keyword evidence="7" id="KW-0653">Protein transport</keyword>
<comment type="subcellular location">
    <subcellularLocation>
        <location evidence="1">Endoplasmic reticulum membrane</location>
        <topology evidence="1">Multi-pass membrane protein</topology>
    </subcellularLocation>
</comment>
<evidence type="ECO:0000256" key="1">
    <source>
        <dbReference type="ARBA" id="ARBA00004477"/>
    </source>
</evidence>
<comment type="caution">
    <text evidence="13">The sequence shown here is derived from an EMBL/GenBank/DDBJ whole genome shotgun (WGS) entry which is preliminary data.</text>
</comment>
<evidence type="ECO:0000256" key="6">
    <source>
        <dbReference type="ARBA" id="ARBA00022824"/>
    </source>
</evidence>
<evidence type="ECO:0000313" key="13">
    <source>
        <dbReference type="EMBL" id="KAH3663581.1"/>
    </source>
</evidence>
<name>A0A9P8P228_9ASCO</name>
<feature type="transmembrane region" description="Helical" evidence="12">
    <location>
        <begin position="184"/>
        <end position="209"/>
    </location>
</feature>
<keyword evidence="6" id="KW-0256">Endoplasmic reticulum</keyword>
<dbReference type="EMBL" id="JAEUBE010000366">
    <property type="protein sequence ID" value="KAH3663581.1"/>
    <property type="molecule type" value="Genomic_DNA"/>
</dbReference>
<dbReference type="GO" id="GO:0005789">
    <property type="term" value="C:endoplasmic reticulum membrane"/>
    <property type="evidence" value="ECO:0007669"/>
    <property type="project" value="UniProtKB-SubCell"/>
</dbReference>
<evidence type="ECO:0000256" key="12">
    <source>
        <dbReference type="SAM" id="Phobius"/>
    </source>
</evidence>
<keyword evidence="5 12" id="KW-0812">Transmembrane</keyword>
<protein>
    <recommendedName>
        <fullName evidence="3">Translocation protein SEC62</fullName>
    </recommendedName>
</protein>
<proteinExistence type="inferred from homology"/>
<keyword evidence="14" id="KW-1185">Reference proteome</keyword>
<dbReference type="Pfam" id="PF03839">
    <property type="entry name" value="Sec62"/>
    <property type="match status" value="1"/>
</dbReference>
<dbReference type="AlphaFoldDB" id="A0A9P8P228"/>
<evidence type="ECO:0000256" key="2">
    <source>
        <dbReference type="ARBA" id="ARBA00010604"/>
    </source>
</evidence>
<dbReference type="RefSeq" id="XP_046059917.1">
    <property type="nucleotide sequence ID" value="XM_046206118.1"/>
</dbReference>
<reference evidence="13" key="1">
    <citation type="journal article" date="2021" name="Open Biol.">
        <title>Shared evolutionary footprints suggest mitochondrial oxidative damage underlies multiple complex I losses in fungi.</title>
        <authorList>
            <person name="Schikora-Tamarit M.A."/>
            <person name="Marcet-Houben M."/>
            <person name="Nosek J."/>
            <person name="Gabaldon T."/>
        </authorList>
    </citation>
    <scope>NUCLEOTIDE SEQUENCE</scope>
    <source>
        <strain evidence="13">CBS6075</strain>
    </source>
</reference>
<dbReference type="PANTHER" id="PTHR12443:SF9">
    <property type="entry name" value="TRANSLOCATION PROTEIN SEC62"/>
    <property type="match status" value="1"/>
</dbReference>
<evidence type="ECO:0000256" key="10">
    <source>
        <dbReference type="ARBA" id="ARBA00023136"/>
    </source>
</evidence>
<feature type="transmembrane region" description="Helical" evidence="12">
    <location>
        <begin position="149"/>
        <end position="172"/>
    </location>
</feature>
<reference evidence="13" key="2">
    <citation type="submission" date="2021-01" db="EMBL/GenBank/DDBJ databases">
        <authorList>
            <person name="Schikora-Tamarit M.A."/>
        </authorList>
    </citation>
    <scope>NUCLEOTIDE SEQUENCE</scope>
    <source>
        <strain evidence="13">CBS6075</strain>
    </source>
</reference>
<evidence type="ECO:0000256" key="3">
    <source>
        <dbReference type="ARBA" id="ARBA00021257"/>
    </source>
</evidence>
<evidence type="ECO:0000256" key="5">
    <source>
        <dbReference type="ARBA" id="ARBA00022692"/>
    </source>
</evidence>
<gene>
    <name evidence="13" type="ORF">OGAPHI_004982</name>
</gene>
<evidence type="ECO:0000256" key="7">
    <source>
        <dbReference type="ARBA" id="ARBA00022927"/>
    </source>
</evidence>
<keyword evidence="8 12" id="KW-1133">Transmembrane helix</keyword>
<accession>A0A9P8P228</accession>
<sequence length="277" mass="31884">MNQLNGAPQTQKLTPPAQKDPVAITVATYLRYHKILKQRQGLNINSGDKQDFFRYKRLIRALLSDEYKKQQKKQPSLPPVEDNAQAQKLFILMIQNQLIQPVKKLKTQDAKQKKAKLERGVPCLEPTNKAVLQPDEYFIWTFSPPNPYLVIYSLLGLVGIFTVILFPLWPLWMRKGVWYLSTGLLGLICLFFALAIVRLIIYVLSLVFLPQQFWLFPRLFDDCGFFDSFKPLYSWEDPKGKPKKKSKKVSSETKGVSSTVDNNSSKVTKRATVEEVE</sequence>
<evidence type="ECO:0000256" key="9">
    <source>
        <dbReference type="ARBA" id="ARBA00023010"/>
    </source>
</evidence>
<evidence type="ECO:0000256" key="11">
    <source>
        <dbReference type="SAM" id="MobiDB-lite"/>
    </source>
</evidence>
<dbReference type="Proteomes" id="UP000769157">
    <property type="component" value="Unassembled WGS sequence"/>
</dbReference>
<dbReference type="GO" id="GO:0031204">
    <property type="term" value="P:post-translational protein targeting to membrane, translocation"/>
    <property type="evidence" value="ECO:0007669"/>
    <property type="project" value="TreeGrafter"/>
</dbReference>
<organism evidence="13 14">
    <name type="scientific">Ogataea philodendri</name>
    <dbReference type="NCBI Taxonomy" id="1378263"/>
    <lineage>
        <taxon>Eukaryota</taxon>
        <taxon>Fungi</taxon>
        <taxon>Dikarya</taxon>
        <taxon>Ascomycota</taxon>
        <taxon>Saccharomycotina</taxon>
        <taxon>Pichiomycetes</taxon>
        <taxon>Pichiales</taxon>
        <taxon>Pichiaceae</taxon>
        <taxon>Ogataea</taxon>
    </lineage>
</organism>
<keyword evidence="9" id="KW-0811">Translocation</keyword>
<dbReference type="OrthoDB" id="200187at2759"/>
<dbReference type="PANTHER" id="PTHR12443">
    <property type="entry name" value="TRANSLOCATION PROTEIN SEC62"/>
    <property type="match status" value="1"/>
</dbReference>
<keyword evidence="4" id="KW-0813">Transport</keyword>
<dbReference type="GeneID" id="70236946"/>
<comment type="similarity">
    <text evidence="2">Belongs to the SEC62 family.</text>
</comment>
<dbReference type="NCBIfam" id="TIGR00869">
    <property type="entry name" value="sec62"/>
    <property type="match status" value="1"/>
</dbReference>
<dbReference type="InterPro" id="IPR011553">
    <property type="entry name" value="Sec62_asco"/>
</dbReference>
<dbReference type="InterPro" id="IPR004728">
    <property type="entry name" value="Sec62"/>
</dbReference>
<keyword evidence="10 12" id="KW-0472">Membrane</keyword>
<evidence type="ECO:0000313" key="14">
    <source>
        <dbReference type="Proteomes" id="UP000769157"/>
    </source>
</evidence>